<gene>
    <name evidence="4" type="primary">ptpA_1</name>
    <name evidence="4" type="ORF">OJF2_23860</name>
</gene>
<reference evidence="4 5" key="1">
    <citation type="submission" date="2019-08" db="EMBL/GenBank/DDBJ databases">
        <title>Deep-cultivation of Planctomycetes and their phenomic and genomic characterization uncovers novel biology.</title>
        <authorList>
            <person name="Wiegand S."/>
            <person name="Jogler M."/>
            <person name="Boedeker C."/>
            <person name="Pinto D."/>
            <person name="Vollmers J."/>
            <person name="Rivas-Marin E."/>
            <person name="Kohn T."/>
            <person name="Peeters S.H."/>
            <person name="Heuer A."/>
            <person name="Rast P."/>
            <person name="Oberbeckmann S."/>
            <person name="Bunk B."/>
            <person name="Jeske O."/>
            <person name="Meyerdierks A."/>
            <person name="Storesund J.E."/>
            <person name="Kallscheuer N."/>
            <person name="Luecker S."/>
            <person name="Lage O.M."/>
            <person name="Pohl T."/>
            <person name="Merkel B.J."/>
            <person name="Hornburger P."/>
            <person name="Mueller R.-W."/>
            <person name="Bruemmer F."/>
            <person name="Labrenz M."/>
            <person name="Spormann A.M."/>
            <person name="Op den Camp H."/>
            <person name="Overmann J."/>
            <person name="Amann R."/>
            <person name="Jetten M.S.M."/>
            <person name="Mascher T."/>
            <person name="Medema M.H."/>
            <person name="Devos D.P."/>
            <person name="Kaster A.-K."/>
            <person name="Ovreas L."/>
            <person name="Rohde M."/>
            <person name="Galperin M.Y."/>
            <person name="Jogler C."/>
        </authorList>
    </citation>
    <scope>NUCLEOTIDE SEQUENCE [LARGE SCALE GENOMIC DNA]</scope>
    <source>
        <strain evidence="4 5">OJF2</strain>
    </source>
</reference>
<dbReference type="EC" id="3.4.14.12" evidence="4"/>
<organism evidence="4 5">
    <name type="scientific">Aquisphaera giovannonii</name>
    <dbReference type="NCBI Taxonomy" id="406548"/>
    <lineage>
        <taxon>Bacteria</taxon>
        <taxon>Pseudomonadati</taxon>
        <taxon>Planctomycetota</taxon>
        <taxon>Planctomycetia</taxon>
        <taxon>Isosphaerales</taxon>
        <taxon>Isosphaeraceae</taxon>
        <taxon>Aquisphaera</taxon>
    </lineage>
</organism>
<feature type="domain" description="Peptidase S9 prolyl oligopeptidase catalytic" evidence="3">
    <location>
        <begin position="431"/>
        <end position="643"/>
    </location>
</feature>
<keyword evidence="5" id="KW-1185">Reference proteome</keyword>
<dbReference type="EMBL" id="CP042997">
    <property type="protein sequence ID" value="QEH33855.1"/>
    <property type="molecule type" value="Genomic_DNA"/>
</dbReference>
<dbReference type="Gene3D" id="2.120.10.30">
    <property type="entry name" value="TolB, C-terminal domain"/>
    <property type="match status" value="1"/>
</dbReference>
<name>A0A5B9W1H4_9BACT</name>
<dbReference type="PANTHER" id="PTHR42776:SF27">
    <property type="entry name" value="DIPEPTIDYL PEPTIDASE FAMILY MEMBER 6"/>
    <property type="match status" value="1"/>
</dbReference>
<evidence type="ECO:0000313" key="5">
    <source>
        <dbReference type="Proteomes" id="UP000324233"/>
    </source>
</evidence>
<dbReference type="InterPro" id="IPR001375">
    <property type="entry name" value="Peptidase_S9_cat"/>
</dbReference>
<dbReference type="Proteomes" id="UP000324233">
    <property type="component" value="Chromosome"/>
</dbReference>
<evidence type="ECO:0000256" key="2">
    <source>
        <dbReference type="SAM" id="SignalP"/>
    </source>
</evidence>
<dbReference type="SUPFAM" id="SSF82171">
    <property type="entry name" value="DPP6 N-terminal domain-like"/>
    <property type="match status" value="1"/>
</dbReference>
<dbReference type="GO" id="GO:0006508">
    <property type="term" value="P:proteolysis"/>
    <property type="evidence" value="ECO:0007669"/>
    <property type="project" value="InterPro"/>
</dbReference>
<evidence type="ECO:0000256" key="1">
    <source>
        <dbReference type="ARBA" id="ARBA00022801"/>
    </source>
</evidence>
<evidence type="ECO:0000259" key="3">
    <source>
        <dbReference type="Pfam" id="PF00326"/>
    </source>
</evidence>
<accession>A0A5B9W1H4</accession>
<dbReference type="AlphaFoldDB" id="A0A5B9W1H4"/>
<dbReference type="Pfam" id="PF00326">
    <property type="entry name" value="Peptidase_S9"/>
    <property type="match status" value="1"/>
</dbReference>
<dbReference type="SUPFAM" id="SSF53474">
    <property type="entry name" value="alpha/beta-Hydrolases"/>
    <property type="match status" value="1"/>
</dbReference>
<keyword evidence="2" id="KW-0732">Signal</keyword>
<dbReference type="KEGG" id="agv:OJF2_23860"/>
<dbReference type="PANTHER" id="PTHR42776">
    <property type="entry name" value="SERINE PEPTIDASE S9 FAMILY MEMBER"/>
    <property type="match status" value="1"/>
</dbReference>
<dbReference type="InterPro" id="IPR029058">
    <property type="entry name" value="AB_hydrolase_fold"/>
</dbReference>
<protein>
    <submittedName>
        <fullName evidence="4">Prolyl tripeptidyl peptidase</fullName>
        <ecNumber evidence="4">3.4.14.12</ecNumber>
    </submittedName>
</protein>
<dbReference type="Gene3D" id="3.40.50.1820">
    <property type="entry name" value="alpha/beta hydrolase"/>
    <property type="match status" value="1"/>
</dbReference>
<dbReference type="InterPro" id="IPR011042">
    <property type="entry name" value="6-blade_b-propeller_TolB-like"/>
</dbReference>
<keyword evidence="1 4" id="KW-0378">Hydrolase</keyword>
<proteinExistence type="predicted"/>
<sequence precursor="true">MSSSPKRARTRTMPGALSLAAALVLGMPMTSLAESPPLIPREVLFGNPERIGPKLSPDGTRMAWIAPDKKNILQVWVKTIGKEDDRIVTADPKRGIRQFSWAENSRVLLYMQDSDGDENFHVYGVDLASGSVRDLTPFQGAKAQITATDPGYPDTVLVSLNVRSRALFDVYRLDLNTGGLTVDTENPGDVMGWVADSHLQVRAAQAMTPTGGAAIRVRDDASSAFRPWLEVGPEDALTFGALDFSADGRSLTLLSSVGRDTAAVVQRDIAAGTETVLAASDEADADSVLIHPKTHAVQAARFSPGRSTWKVIDPSIAEDFEAIGKLREGDFSVVNRDNADRTWLVAFASDRGPVAYYAWDRSSRKGTFLFVHQPKLEGLALAEMKPVKIKARDGLTLNAYLTLPVGIEPRGLPMVLMVHGGPWARDQWGYNPYAQWFANRGYACLSVNFRGSTGYGKAFLNAANKQWGKAMHDDLIDACKWASDRGFADPKKIAVFGGSYGGYAALAALTFTPEFFACAVDMVGPSNLKTLIATIPPYWKPMRVMFDTRMGNVDDPKDAELIREASPLFKADRIRRPLLIGQGANDPRVKQAESEQIVAAIEKNGGRVTYVLYPDEGHGFARPENRIDFNARAEAFLAECLGGRVEPMAGDKVAGSTAVVKEVGRK</sequence>
<feature type="chain" id="PRO_5022881003" evidence="2">
    <location>
        <begin position="34"/>
        <end position="666"/>
    </location>
</feature>
<dbReference type="GO" id="GO:0004252">
    <property type="term" value="F:serine-type endopeptidase activity"/>
    <property type="evidence" value="ECO:0007669"/>
    <property type="project" value="TreeGrafter"/>
</dbReference>
<feature type="signal peptide" evidence="2">
    <location>
        <begin position="1"/>
        <end position="33"/>
    </location>
</feature>
<dbReference type="RefSeq" id="WP_210420494.1">
    <property type="nucleotide sequence ID" value="NZ_CP042997.1"/>
</dbReference>
<evidence type="ECO:0000313" key="4">
    <source>
        <dbReference type="EMBL" id="QEH33855.1"/>
    </source>
</evidence>